<evidence type="ECO:0000313" key="1">
    <source>
        <dbReference type="EMBL" id="CAA2630999.1"/>
    </source>
</evidence>
<protein>
    <submittedName>
        <fullName evidence="1">Uncharacterized protein</fullName>
    </submittedName>
</protein>
<organism evidence="1">
    <name type="scientific">Spirodela intermedia</name>
    <name type="common">Intermediate duckweed</name>
    <dbReference type="NCBI Taxonomy" id="51605"/>
    <lineage>
        <taxon>Eukaryota</taxon>
        <taxon>Viridiplantae</taxon>
        <taxon>Streptophyta</taxon>
        <taxon>Embryophyta</taxon>
        <taxon>Tracheophyta</taxon>
        <taxon>Spermatophyta</taxon>
        <taxon>Magnoliopsida</taxon>
        <taxon>Liliopsida</taxon>
        <taxon>Araceae</taxon>
        <taxon>Lemnoideae</taxon>
        <taxon>Spirodela</taxon>
    </lineage>
</organism>
<keyword evidence="2" id="KW-1185">Reference proteome</keyword>
<evidence type="ECO:0000313" key="2">
    <source>
        <dbReference type="Proteomes" id="UP001189122"/>
    </source>
</evidence>
<dbReference type="AlphaFoldDB" id="A0A7I8JL79"/>
<accession>A0A7I8JL79</accession>
<reference evidence="1 2" key="1">
    <citation type="submission" date="2019-12" db="EMBL/GenBank/DDBJ databases">
        <authorList>
            <person name="Scholz U."/>
            <person name="Mascher M."/>
            <person name="Fiebig A."/>
        </authorList>
    </citation>
    <scope>NUCLEOTIDE SEQUENCE</scope>
</reference>
<gene>
    <name evidence="1" type="ORF">SI7747_13016645</name>
</gene>
<dbReference type="Proteomes" id="UP001189122">
    <property type="component" value="Unassembled WGS sequence"/>
</dbReference>
<sequence length="186" mass="21179">MARAQLNPILAQEYIGRLRATHNFLSKKEAHCLRLNLVHTNNKIKTINFEVQTSVRLAQHVKTQMGTWEDQLDFLMLQMDDFDVIFGADFATKAKARIFLHYNGILICGGKHSCFVQGPVQEGVRPQTILAMQLKNELRHEADTFLITLQEVEGEGQKVGHPHVLSLLNKFQDIMPDKLPAKLPPR</sequence>
<dbReference type="InterPro" id="IPR021109">
    <property type="entry name" value="Peptidase_aspartic_dom_sf"/>
</dbReference>
<dbReference type="Gene3D" id="2.40.70.10">
    <property type="entry name" value="Acid Proteases"/>
    <property type="match status" value="1"/>
</dbReference>
<dbReference type="EMBL" id="CACRZD030000013">
    <property type="protein sequence ID" value="CAA6670242.1"/>
    <property type="molecule type" value="Genomic_DNA"/>
</dbReference>
<dbReference type="Pfam" id="PF08284">
    <property type="entry name" value="RVP_2"/>
    <property type="match status" value="1"/>
</dbReference>
<proteinExistence type="predicted"/>
<dbReference type="EMBL" id="LR743600">
    <property type="protein sequence ID" value="CAA2630999.1"/>
    <property type="molecule type" value="Genomic_DNA"/>
</dbReference>
<dbReference type="CDD" id="cd00303">
    <property type="entry name" value="retropepsin_like"/>
    <property type="match status" value="1"/>
</dbReference>
<name>A0A7I8JL79_SPIIN</name>